<sequence>MADDNQQMAMSAVPAHYNVTIPFASDIPGGVFPGKAILVKGVVLDLANDQRFSIDLCCGKLVQGEHRDDKVWFKVKKVLDIWQQCWIREPVTKKFKKRLQNFGTGSREILEALHINPRFDRGLALYKLFKIYFKFFFSFSKPDRDIVINSLINNVWGTEQRNQNNLVFEKSFSIRILILRDYFKISVNGKHLNDFVHRVPLETIKCIFICGCVSIDVIEYQGTKPGSITSCPSEDNSDSLCIEDETGPIEILKPNIPFIFKLNGGFLPPREILLILTPLLNPISFAINLECLNDEYLFHMRIDFPTQNSAAGDRGSVVRNNTSQGGLWQKEERQMSRFPFSPGSTADIRIIACLESLKVLIDGCHFCEFYYRSPGSVPTQVNRVSVVGDVTLQKFTLKK</sequence>
<organism evidence="1 2">
    <name type="scientific">Meloidogyne enterolobii</name>
    <name type="common">Root-knot nematode worm</name>
    <name type="synonym">Meloidogyne mayaguensis</name>
    <dbReference type="NCBI Taxonomy" id="390850"/>
    <lineage>
        <taxon>Eukaryota</taxon>
        <taxon>Metazoa</taxon>
        <taxon>Ecdysozoa</taxon>
        <taxon>Nematoda</taxon>
        <taxon>Chromadorea</taxon>
        <taxon>Rhabditida</taxon>
        <taxon>Tylenchina</taxon>
        <taxon>Tylenchomorpha</taxon>
        <taxon>Tylenchoidea</taxon>
        <taxon>Meloidogynidae</taxon>
        <taxon>Meloidogyninae</taxon>
        <taxon>Meloidogyne</taxon>
    </lineage>
</organism>
<name>A0ACB0Z313_MELEN</name>
<evidence type="ECO:0000313" key="1">
    <source>
        <dbReference type="EMBL" id="CAK5073290.1"/>
    </source>
</evidence>
<reference evidence="1" key="1">
    <citation type="submission" date="2023-11" db="EMBL/GenBank/DDBJ databases">
        <authorList>
            <person name="Poullet M."/>
        </authorList>
    </citation>
    <scope>NUCLEOTIDE SEQUENCE</scope>
    <source>
        <strain evidence="1">E1834</strain>
    </source>
</reference>
<dbReference type="EMBL" id="CAVMJV010000023">
    <property type="protein sequence ID" value="CAK5073290.1"/>
    <property type="molecule type" value="Genomic_DNA"/>
</dbReference>
<dbReference type="Proteomes" id="UP001497535">
    <property type="component" value="Unassembled WGS sequence"/>
</dbReference>
<gene>
    <name evidence="1" type="ORF">MENTE1834_LOCUS19945</name>
</gene>
<comment type="caution">
    <text evidence="1">The sequence shown here is derived from an EMBL/GenBank/DDBJ whole genome shotgun (WGS) entry which is preliminary data.</text>
</comment>
<accession>A0ACB0Z313</accession>
<evidence type="ECO:0000313" key="2">
    <source>
        <dbReference type="Proteomes" id="UP001497535"/>
    </source>
</evidence>
<keyword evidence="2" id="KW-1185">Reference proteome</keyword>
<proteinExistence type="predicted"/>
<protein>
    <submittedName>
        <fullName evidence="1">Uncharacterized protein</fullName>
    </submittedName>
</protein>